<dbReference type="EMBL" id="JAJATW010000001">
    <property type="protein sequence ID" value="MCB5160554.1"/>
    <property type="molecule type" value="Genomic_DNA"/>
</dbReference>
<dbReference type="Proteomes" id="UP001139095">
    <property type="component" value="Unassembled WGS sequence"/>
</dbReference>
<sequence>MADNTAHSPALYKLRKVTRIAALVILLLVVMGFFLPAEYRVERSIVVDASRQEVFSSMLQGDNLSDWMYIQNGQVEVFDGELTVGDRVALFYSDVEQQGFLSVTNKSNYTVLFDVQPKPKVNLVKNTIALTEVAEGTLVQWTINGTLSAGLLSPYLAMFANDIAGSNFERSLSALKEQIEQ</sequence>
<dbReference type="RefSeq" id="WP_226752933.1">
    <property type="nucleotide sequence ID" value="NZ_JAJATW010000001.1"/>
</dbReference>
<dbReference type="InterPro" id="IPR019587">
    <property type="entry name" value="Polyketide_cyclase/dehydratase"/>
</dbReference>
<proteinExistence type="predicted"/>
<dbReference type="InterPro" id="IPR023393">
    <property type="entry name" value="START-like_dom_sf"/>
</dbReference>
<evidence type="ECO:0000313" key="3">
    <source>
        <dbReference type="Proteomes" id="UP001139095"/>
    </source>
</evidence>
<dbReference type="SUPFAM" id="SSF55961">
    <property type="entry name" value="Bet v1-like"/>
    <property type="match status" value="1"/>
</dbReference>
<keyword evidence="1" id="KW-0812">Transmembrane</keyword>
<keyword evidence="1" id="KW-1133">Transmembrane helix</keyword>
<dbReference type="AlphaFoldDB" id="A0A9X1IJA5"/>
<dbReference type="Gene3D" id="3.30.530.20">
    <property type="match status" value="1"/>
</dbReference>
<evidence type="ECO:0000256" key="1">
    <source>
        <dbReference type="SAM" id="Phobius"/>
    </source>
</evidence>
<evidence type="ECO:0000313" key="2">
    <source>
        <dbReference type="EMBL" id="MCB5160554.1"/>
    </source>
</evidence>
<keyword evidence="1" id="KW-0472">Membrane</keyword>
<feature type="transmembrane region" description="Helical" evidence="1">
    <location>
        <begin position="20"/>
        <end position="37"/>
    </location>
</feature>
<keyword evidence="3" id="KW-1185">Reference proteome</keyword>
<gene>
    <name evidence="2" type="ORF">LG368_01425</name>
</gene>
<dbReference type="Pfam" id="PF10604">
    <property type="entry name" value="Polyketide_cyc2"/>
    <property type="match status" value="1"/>
</dbReference>
<name>A0A9X1IJA5_9GAMM</name>
<protein>
    <submittedName>
        <fullName evidence="2">Polyketide cyclase</fullName>
    </submittedName>
</protein>
<reference evidence="2" key="1">
    <citation type="submission" date="2021-10" db="EMBL/GenBank/DDBJ databases">
        <title>Marinomonas pontica sp. nov., isolated from the Black Sea.</title>
        <authorList>
            <person name="Zhao L.-H."/>
            <person name="Xue J.-H."/>
        </authorList>
    </citation>
    <scope>NUCLEOTIDE SEQUENCE</scope>
    <source>
        <strain evidence="2">E8</strain>
    </source>
</reference>
<organism evidence="2 3">
    <name type="scientific">Marinomonas algarum</name>
    <dbReference type="NCBI Taxonomy" id="2883105"/>
    <lineage>
        <taxon>Bacteria</taxon>
        <taxon>Pseudomonadati</taxon>
        <taxon>Pseudomonadota</taxon>
        <taxon>Gammaproteobacteria</taxon>
        <taxon>Oceanospirillales</taxon>
        <taxon>Oceanospirillaceae</taxon>
        <taxon>Marinomonas</taxon>
    </lineage>
</organism>
<comment type="caution">
    <text evidence="2">The sequence shown here is derived from an EMBL/GenBank/DDBJ whole genome shotgun (WGS) entry which is preliminary data.</text>
</comment>
<accession>A0A9X1IJA5</accession>